<gene>
    <name evidence="1" type="ORF">AAG570_008617</name>
</gene>
<dbReference type="Proteomes" id="UP001558652">
    <property type="component" value="Unassembled WGS sequence"/>
</dbReference>
<sequence length="175" mass="19975">MASKRRNMFHKNKTQETTENDVIPASWWSGIRVIRRIAQLALLTSQAEGIFPTFEDYKSPNQRHEEEVTNRQDLFQYLSWERFVRLFLHVGIRLKAMLSLGRGAEEAVSCLSAGVPVFKSALICGPRNPTSPLSLRFMDRPQRCIISGVQIRENAVPLGASDFNNTQFVFYARGK</sequence>
<dbReference type="AlphaFoldDB" id="A0ABD0ZER5"/>
<protein>
    <submittedName>
        <fullName evidence="1">Uncharacterized protein</fullName>
    </submittedName>
</protein>
<reference evidence="1 2" key="1">
    <citation type="submission" date="2024-07" db="EMBL/GenBank/DDBJ databases">
        <title>Chromosome-level genome assembly of the water stick insect Ranatra chinensis (Heteroptera: Nepidae).</title>
        <authorList>
            <person name="Liu X."/>
        </authorList>
    </citation>
    <scope>NUCLEOTIDE SEQUENCE [LARGE SCALE GENOMIC DNA]</scope>
    <source>
        <strain evidence="1">Cailab_2021Rc</strain>
        <tissue evidence="1">Muscle</tissue>
    </source>
</reference>
<comment type="caution">
    <text evidence="1">The sequence shown here is derived from an EMBL/GenBank/DDBJ whole genome shotgun (WGS) entry which is preliminary data.</text>
</comment>
<evidence type="ECO:0000313" key="2">
    <source>
        <dbReference type="Proteomes" id="UP001558652"/>
    </source>
</evidence>
<keyword evidence="2" id="KW-1185">Reference proteome</keyword>
<dbReference type="EMBL" id="JBFDAA010000003">
    <property type="protein sequence ID" value="KAL1138554.1"/>
    <property type="molecule type" value="Genomic_DNA"/>
</dbReference>
<name>A0ABD0ZER5_9HEMI</name>
<proteinExistence type="predicted"/>
<evidence type="ECO:0000313" key="1">
    <source>
        <dbReference type="EMBL" id="KAL1138554.1"/>
    </source>
</evidence>
<organism evidence="1 2">
    <name type="scientific">Ranatra chinensis</name>
    <dbReference type="NCBI Taxonomy" id="642074"/>
    <lineage>
        <taxon>Eukaryota</taxon>
        <taxon>Metazoa</taxon>
        <taxon>Ecdysozoa</taxon>
        <taxon>Arthropoda</taxon>
        <taxon>Hexapoda</taxon>
        <taxon>Insecta</taxon>
        <taxon>Pterygota</taxon>
        <taxon>Neoptera</taxon>
        <taxon>Paraneoptera</taxon>
        <taxon>Hemiptera</taxon>
        <taxon>Heteroptera</taxon>
        <taxon>Panheteroptera</taxon>
        <taxon>Nepomorpha</taxon>
        <taxon>Nepidae</taxon>
        <taxon>Ranatrinae</taxon>
        <taxon>Ranatra</taxon>
    </lineage>
</organism>
<accession>A0ABD0ZER5</accession>